<protein>
    <submittedName>
        <fullName evidence="4">Fic family protein</fullName>
    </submittedName>
</protein>
<feature type="binding site" evidence="1">
    <location>
        <begin position="314"/>
        <end position="321"/>
    </location>
    <ligand>
        <name>ATP</name>
        <dbReference type="ChEBI" id="CHEBI:30616"/>
    </ligand>
</feature>
<dbReference type="Proteomes" id="UP000324252">
    <property type="component" value="Unassembled WGS sequence"/>
</dbReference>
<feature type="site" description="Important for autoinhibition of adenylyltransferase activity" evidence="2">
    <location>
        <position position="182"/>
    </location>
</feature>
<dbReference type="InterPro" id="IPR003812">
    <property type="entry name" value="Fido"/>
</dbReference>
<dbReference type="PROSITE" id="PS51459">
    <property type="entry name" value="FIDO"/>
    <property type="match status" value="1"/>
</dbReference>
<dbReference type="PANTHER" id="PTHR13504:SF38">
    <property type="entry name" value="FIDO DOMAIN-CONTAINING PROTEIN"/>
    <property type="match status" value="1"/>
</dbReference>
<keyword evidence="1" id="KW-0067">ATP-binding</keyword>
<dbReference type="SUPFAM" id="SSF140931">
    <property type="entry name" value="Fic-like"/>
    <property type="match status" value="1"/>
</dbReference>
<sequence>MRARKTTMANKVPNDALNELLDVVAGHPDGIAAPGIAERLTEDIPRRTLQYRLKQLVAKGQLHMEGSGRWARYRLATKNSLARTELDGEALDYRDLIPLSEEGKRIRDYVQKPVAARKPVGYNQEFLNQYQPNTSFYLGDEDRERLERIGKPQTSTQPAGTYAKLILNRLLIDLAWNSSRLEGNTYSLLDTKRLIEFGEEATGREHVEAQMILNHKDAIEFLVGSVEEVDFNTYTLLNLHALLSNNLLADPVASGRLRYIAVGIERSAFHPLELPQRIEECFNQLLAKASKIEDPFEQAFFVMVHIPYLQPFDDVNKRVSRLAANIPLIRRNLSPLAFTDVPQRAYTDAVLGVYELNDTALLRDVFLWAYERSAAQYAAVRQSLGEPDPFRLKYRTQIRDAVAQIIRSKLGRSEAARQIEKLSAEGIAAEDREIFATVVEDELLGLHEGNFARFQVRPSEFREWQRVWMK</sequence>
<name>A0A1H0P7H7_9RHOB</name>
<gene>
    <name evidence="4" type="ORF">SAMN05444142_1197</name>
</gene>
<dbReference type="InterPro" id="IPR040198">
    <property type="entry name" value="Fido_containing"/>
</dbReference>
<dbReference type="InterPro" id="IPR036597">
    <property type="entry name" value="Fido-like_dom_sf"/>
</dbReference>
<dbReference type="AlphaFoldDB" id="A0A1H0P7H7"/>
<reference evidence="4 5" key="1">
    <citation type="submission" date="2016-11" db="EMBL/GenBank/DDBJ databases">
        <authorList>
            <person name="Varghese N."/>
            <person name="Submissions S."/>
        </authorList>
    </citation>
    <scope>NUCLEOTIDE SEQUENCE [LARGE SCALE GENOMIC DNA]</scope>
    <source>
        <strain evidence="4 5">DSM 29620</strain>
    </source>
</reference>
<dbReference type="EMBL" id="FQZZ01000019">
    <property type="protein sequence ID" value="SHL03157.1"/>
    <property type="molecule type" value="Genomic_DNA"/>
</dbReference>
<dbReference type="Pfam" id="PF02661">
    <property type="entry name" value="Fic"/>
    <property type="match status" value="1"/>
</dbReference>
<evidence type="ECO:0000259" key="3">
    <source>
        <dbReference type="PROSITE" id="PS51459"/>
    </source>
</evidence>
<keyword evidence="5" id="KW-1185">Reference proteome</keyword>
<dbReference type="InterPro" id="IPR036390">
    <property type="entry name" value="WH_DNA-bd_sf"/>
</dbReference>
<dbReference type="SUPFAM" id="SSF46785">
    <property type="entry name" value="Winged helix' DNA-binding domain"/>
    <property type="match status" value="1"/>
</dbReference>
<evidence type="ECO:0000313" key="4">
    <source>
        <dbReference type="EMBL" id="SHL03157.1"/>
    </source>
</evidence>
<feature type="domain" description="Fido" evidence="3">
    <location>
        <begin position="231"/>
        <end position="371"/>
    </location>
</feature>
<keyword evidence="1" id="KW-0547">Nucleotide-binding</keyword>
<evidence type="ECO:0000256" key="1">
    <source>
        <dbReference type="PIRSR" id="PIRSR640198-2"/>
    </source>
</evidence>
<evidence type="ECO:0000256" key="2">
    <source>
        <dbReference type="PIRSR" id="PIRSR640198-3"/>
    </source>
</evidence>
<evidence type="ECO:0000313" key="5">
    <source>
        <dbReference type="Proteomes" id="UP000324252"/>
    </source>
</evidence>
<dbReference type="GO" id="GO:0005524">
    <property type="term" value="F:ATP binding"/>
    <property type="evidence" value="ECO:0007669"/>
    <property type="project" value="UniProtKB-KW"/>
</dbReference>
<dbReference type="Gene3D" id="1.10.3290.10">
    <property type="entry name" value="Fido-like domain"/>
    <property type="match status" value="1"/>
</dbReference>
<accession>A0A1H0P7H7</accession>
<organism evidence="4 5">
    <name type="scientific">Lutimaribacter pacificus</name>
    <dbReference type="NCBI Taxonomy" id="391948"/>
    <lineage>
        <taxon>Bacteria</taxon>
        <taxon>Pseudomonadati</taxon>
        <taxon>Pseudomonadota</taxon>
        <taxon>Alphaproteobacteria</taxon>
        <taxon>Rhodobacterales</taxon>
        <taxon>Roseobacteraceae</taxon>
        <taxon>Lutimaribacter</taxon>
    </lineage>
</organism>
<dbReference type="PANTHER" id="PTHR13504">
    <property type="entry name" value="FIDO DOMAIN-CONTAINING PROTEIN DDB_G0283145"/>
    <property type="match status" value="1"/>
</dbReference>
<proteinExistence type="predicted"/>